<dbReference type="InParanoid" id="A0A2J6SKV6"/>
<name>A0A2J6SKV6_9HELO</name>
<dbReference type="SUPFAM" id="SSF48403">
    <property type="entry name" value="Ankyrin repeat"/>
    <property type="match status" value="1"/>
</dbReference>
<protein>
    <recommendedName>
        <fullName evidence="4">Ankyrin</fullName>
    </recommendedName>
</protein>
<dbReference type="AlphaFoldDB" id="A0A2J6SKV6"/>
<dbReference type="OrthoDB" id="3515611at2759"/>
<dbReference type="RefSeq" id="XP_024728291.1">
    <property type="nucleotide sequence ID" value="XM_024876200.1"/>
</dbReference>
<dbReference type="GeneID" id="36584279"/>
<reference evidence="2 3" key="1">
    <citation type="submission" date="2016-04" db="EMBL/GenBank/DDBJ databases">
        <title>A degradative enzymes factory behind the ericoid mycorrhizal symbiosis.</title>
        <authorList>
            <consortium name="DOE Joint Genome Institute"/>
            <person name="Martino E."/>
            <person name="Morin E."/>
            <person name="Grelet G."/>
            <person name="Kuo A."/>
            <person name="Kohler A."/>
            <person name="Daghino S."/>
            <person name="Barry K."/>
            <person name="Choi C."/>
            <person name="Cichocki N."/>
            <person name="Clum A."/>
            <person name="Copeland A."/>
            <person name="Hainaut M."/>
            <person name="Haridas S."/>
            <person name="Labutti K."/>
            <person name="Lindquist E."/>
            <person name="Lipzen A."/>
            <person name="Khouja H.-R."/>
            <person name="Murat C."/>
            <person name="Ohm R."/>
            <person name="Olson A."/>
            <person name="Spatafora J."/>
            <person name="Veneault-Fourrey C."/>
            <person name="Henrissat B."/>
            <person name="Grigoriev I."/>
            <person name="Martin F."/>
            <person name="Perotto S."/>
        </authorList>
    </citation>
    <scope>NUCLEOTIDE SEQUENCE [LARGE SCALE GENOMIC DNA]</scope>
    <source>
        <strain evidence="2 3">E</strain>
    </source>
</reference>
<feature type="region of interest" description="Disordered" evidence="1">
    <location>
        <begin position="108"/>
        <end position="145"/>
    </location>
</feature>
<accession>A0A2J6SKV6</accession>
<gene>
    <name evidence="2" type="ORF">K444DRAFT_546171</name>
</gene>
<dbReference type="Proteomes" id="UP000235371">
    <property type="component" value="Unassembled WGS sequence"/>
</dbReference>
<evidence type="ECO:0000256" key="1">
    <source>
        <dbReference type="SAM" id="MobiDB-lite"/>
    </source>
</evidence>
<dbReference type="InterPro" id="IPR036770">
    <property type="entry name" value="Ankyrin_rpt-contain_sf"/>
</dbReference>
<organism evidence="2 3">
    <name type="scientific">Hyaloscypha bicolor E</name>
    <dbReference type="NCBI Taxonomy" id="1095630"/>
    <lineage>
        <taxon>Eukaryota</taxon>
        <taxon>Fungi</taxon>
        <taxon>Dikarya</taxon>
        <taxon>Ascomycota</taxon>
        <taxon>Pezizomycotina</taxon>
        <taxon>Leotiomycetes</taxon>
        <taxon>Helotiales</taxon>
        <taxon>Hyaloscyphaceae</taxon>
        <taxon>Hyaloscypha</taxon>
        <taxon>Hyaloscypha bicolor</taxon>
    </lineage>
</organism>
<keyword evidence="3" id="KW-1185">Reference proteome</keyword>
<dbReference type="Gene3D" id="1.25.40.20">
    <property type="entry name" value="Ankyrin repeat-containing domain"/>
    <property type="match status" value="1"/>
</dbReference>
<proteinExistence type="predicted"/>
<dbReference type="EMBL" id="KZ613912">
    <property type="protein sequence ID" value="PMD51387.1"/>
    <property type="molecule type" value="Genomic_DNA"/>
</dbReference>
<feature type="compositionally biased region" description="Pro residues" evidence="1">
    <location>
        <begin position="125"/>
        <end position="141"/>
    </location>
</feature>
<evidence type="ECO:0000313" key="3">
    <source>
        <dbReference type="Proteomes" id="UP000235371"/>
    </source>
</evidence>
<evidence type="ECO:0008006" key="4">
    <source>
        <dbReference type="Google" id="ProtNLM"/>
    </source>
</evidence>
<evidence type="ECO:0000313" key="2">
    <source>
        <dbReference type="EMBL" id="PMD51387.1"/>
    </source>
</evidence>
<sequence>MASKNPLLPTKDQCFALTDEQCRKIQDVLDPDGTRAQKSWELQYQPELIRLYMTGMSFPQIESTMTPRLTWSYKTYSNRFKDWCFPLNPTQRDNKIIQLYALVSESSPANPIAAPPPIQSRGVPPIRPRQPQPRQPLPPLPQTSTSFDQEFHQTYEQRPQNERNRSATIEFDRNSISTIETIATHSTWASSSAASIFSHPDYASHRDSIGTANSSVVSLESQYSYRQPKIEQPLPPLPQPKPIKPPRHDPHNGLWNGILRVIPCGQDHSSLDAFDSFERCSVCGFTQWHALMVHARSMERENFANAMGMLSNFKKDDFAGNSPVHFLMVAGVEMDYFARLVRQNDNTNQKIFGTNQNVFGQNPLHVLNPRGFGEDLIPFLEWFKPRRAPPGLLLTQRDIYGRTPLHALLQHPLPRNLYPKILEVFPFFEHQLRSLDIAGQSTIQMMNNASLRLRSESESDYLKIQDGIIDIEQLLAESVEGDLPKYGFNDIARGARGESWFGFFECRICNRTNAHSNSYVDQMKCACAHGRDRNAPDETGLTPAHAIVTKERSNANRAHETATQTEELFRILIPQADVTLREALHVLDPEGNTLVHNIATRGFDKLLKYVLELETPGRRVSMVNACTKGADGNEKSVYEAVVEKLRELNERIRINRYTEDRRIKEFLVDNGNRLQRCKHLLVQAGAVGNPSITVCSQVPRLCLGGTLPVLICWTEALADLWVTRQNSWYPQQCVPSYPLRKLPGMVCGMDSSFTNAFLFLCQEVQKRASERRFI</sequence>